<dbReference type="EC" id="2.3.2.27" evidence="5"/>
<comment type="similarity">
    <text evidence="5">Belongs to the E3 ubiquitin-protein ligase UBR1-like family.</text>
</comment>
<keyword evidence="2 5" id="KW-0863">Zinc-finger</keyword>
<dbReference type="SMART" id="SM00396">
    <property type="entry name" value="ZnF_UBR1"/>
    <property type="match status" value="1"/>
</dbReference>
<accession>A0ABR2L143</accession>
<feature type="domain" description="UBR-type" evidence="7">
    <location>
        <begin position="48"/>
        <end position="117"/>
    </location>
</feature>
<dbReference type="EMBL" id="JAPFFF010000002">
    <property type="protein sequence ID" value="KAK8896686.1"/>
    <property type="molecule type" value="Genomic_DNA"/>
</dbReference>
<dbReference type="PANTHER" id="PTHR21497:SF24">
    <property type="entry name" value="E3 UBIQUITIN-PROTEIN LIGASE UBR1"/>
    <property type="match status" value="1"/>
</dbReference>
<evidence type="ECO:0000313" key="9">
    <source>
        <dbReference type="Proteomes" id="UP001470230"/>
    </source>
</evidence>
<comment type="catalytic activity">
    <reaction evidence="5">
        <text>S-ubiquitinyl-[E2 ubiquitin-conjugating enzyme]-L-cysteine + [acceptor protein]-L-lysine = [E2 ubiquitin-conjugating enzyme]-L-cysteine + N(6)-ubiquitinyl-[acceptor protein]-L-lysine.</text>
        <dbReference type="EC" id="2.3.2.27"/>
    </reaction>
</comment>
<comment type="function">
    <text evidence="5">Ubiquitin ligase protein which is a component of the N-end rule pathway. Recognizes and binds to proteins bearing specific N-terminal residues that are destabilizing according to the N-end rule, leading to their ubiquitination and subsequent degradation.</text>
</comment>
<reference evidence="8 9" key="1">
    <citation type="submission" date="2024-04" db="EMBL/GenBank/DDBJ databases">
        <title>Tritrichomonas musculus Genome.</title>
        <authorList>
            <person name="Alves-Ferreira E."/>
            <person name="Grigg M."/>
            <person name="Lorenzi H."/>
            <person name="Galac M."/>
        </authorList>
    </citation>
    <scope>NUCLEOTIDE SEQUENCE [LARGE SCALE GENOMIC DNA]</scope>
    <source>
        <strain evidence="8 9">EAF2021</strain>
    </source>
</reference>
<feature type="zinc finger region" description="UBR-type" evidence="4">
    <location>
        <begin position="48"/>
        <end position="117"/>
    </location>
</feature>
<protein>
    <recommendedName>
        <fullName evidence="5">E3 ubiquitin-protein ligase</fullName>
        <ecNumber evidence="5">2.3.2.27</ecNumber>
    </recommendedName>
</protein>
<evidence type="ECO:0000256" key="4">
    <source>
        <dbReference type="PROSITE-ProRule" id="PRU00508"/>
    </source>
</evidence>
<dbReference type="InterPro" id="IPR003126">
    <property type="entry name" value="Znf_UBR"/>
</dbReference>
<feature type="region of interest" description="Disordered" evidence="6">
    <location>
        <begin position="1056"/>
        <end position="1076"/>
    </location>
</feature>
<keyword evidence="5" id="KW-0808">Transferase</keyword>
<gene>
    <name evidence="8" type="ORF">M9Y10_014600</name>
</gene>
<evidence type="ECO:0000256" key="2">
    <source>
        <dbReference type="ARBA" id="ARBA00022771"/>
    </source>
</evidence>
<keyword evidence="1 5" id="KW-0479">Metal-binding</keyword>
<evidence type="ECO:0000313" key="8">
    <source>
        <dbReference type="EMBL" id="KAK8896686.1"/>
    </source>
</evidence>
<proteinExistence type="inferred from homology"/>
<keyword evidence="5" id="KW-0833">Ubl conjugation pathway</keyword>
<comment type="pathway">
    <text evidence="5">Protein modification; protein ubiquitination.</text>
</comment>
<feature type="compositionally biased region" description="Acidic residues" evidence="6">
    <location>
        <begin position="1063"/>
        <end position="1075"/>
    </location>
</feature>
<dbReference type="InterPro" id="IPR039164">
    <property type="entry name" value="UBR1-like"/>
</dbReference>
<dbReference type="CDD" id="cd19670">
    <property type="entry name" value="UBR-box_UBR1_2_3"/>
    <property type="match status" value="1"/>
</dbReference>
<sequence length="1580" mass="183824">MDYQKLENLFESDPPIAIEASQKMICSVSKFDSFKDFFTYHLENTHMSTCQNEWSDPQLCVYCIDCSVIHPACVCLPCFLNGNHENHNYVILNTTGNCDCGDSLHWKRSGFCSKHHGLDEDNNHPEDYLDKELQTVLTDVIFKAAFMSLKQFTRNNLENAEIIIQFISSFLKFGDGFRRLIALSMTEKFDLEAFLRDIPDYSTDFNQLFQQLCGGLVNDQLFIRHFSKITYKIFSDRILKDSSSIIVSGNKNVSYRDWNNFWFHSFAESVARYHIEHENWDWVTFFSDSLSYFKELLNYVGNDHYNEMPKQLTTLIYHIAGITKIQPNEQTQKFFDIMATQVLATGSDRGQSEEKKNNTIIVTSFKEDTERFHYFCVFHFQLFFNQLFYCFSKKPNLKIDKLIEMLDETIDISPIFMIGKNSVGKGNGEENENDKFIEKFVNSKNITDTFSLNNYKSFHNGGSFFINFPLFDSLVSLFKVDTNIQTQVARLLSSEKYQNLRVKLGIVTLKSILSFICHRQMIAAANNKSIMMIYDVYNNPDMLTKFFSRFVPVFQLLIGLQCVEKNLNYEFSLKEFFAFEMAREIGLFDDFTSEEYEDENINEKQKQMVFSFLYLSLLLVIERTLFYYNGYNFIQEQIIFALKKGVHSIDELNKMFDNSALDSMSYMWAFNDILMKVATSTNTKRKDDNQESSESSKTYNQDVSFYLKDGVEWKTISAVNSLNEQMTLMNDEISKNADKLIKIPDFEPEEEFFFHSNKKIVYEDYKLNDSENENENENNNVELNTDGLNVRLKQFLLTPTVLAVVYHALRTNCGKDSNASDLNDHLAMNILILASKFVEDEEEKNSSFDESTTIEYESVVDLISKLKRAVFGYHSDDSSIECTMNKKSFVSLLKMKISSNDLPPKSMIDVLLNKGKLGRNVLEQMSRHVHLDCLDDENEQQKQDTKADKHKRATKLKQDIMNHYKNLISNYNASDHLQQKGGDSLDEITSVSNSMPFNSDENKDVCSICSTYKKNEIFSYPLFIYRTKFPFIIDKPPLVSKNSPCLAVYDNDEDFESKKEVKNDDEEEEEEEEIGVDPSQAMAYIIEQFPQLLETDGLSEEEAAERQNTFTMILNTILEQQIQQSKKKRLTSTFVKKFDEFNKKEKEEIKRLNDKDEFKRSTIGANFILQFGICQHPVHLNCVKDKVFTCPIDRSVKNALLPSIEDIPKSVVFNSNEPLALSVIHSISSFLDNFSSFFDCIKNNHLNIFIELIKSISGMVSTFEIRLRSLPDCLDSEKTKLLSRNLFLTTWFAYRIKNKPKIAENEEIGRLTMFQQFIKDLIVNDVIENSDKKEEKLNEIKKIISSIIEKNNQLNDIDICLFLRRVCLAEYFLIGNDVNTMAMQDIIDWDEVLSPSNLSERYEYKFANIDDEIEFKPFSFMKLPKQFLHLAKSPFNLPIEKTETLSLFNLIDYNYLIRNYDNVSGEIKNVVDDEEINKNQRNLATCEPRFLYDFLHAFYGKRHYPSVVIFIGKFASQVFLVVDDYFASLNPFYVDKYGCNDVGYKRSQPLFLNEERCDRLIDLVLSGDFAYSLNSLYNMK</sequence>
<dbReference type="PANTHER" id="PTHR21497">
    <property type="entry name" value="UBIQUITIN LIGASE E3 ALPHA-RELATED"/>
    <property type="match status" value="1"/>
</dbReference>
<dbReference type="Pfam" id="PF02207">
    <property type="entry name" value="zf-UBR"/>
    <property type="match status" value="1"/>
</dbReference>
<dbReference type="PROSITE" id="PS51157">
    <property type="entry name" value="ZF_UBR"/>
    <property type="match status" value="1"/>
</dbReference>
<evidence type="ECO:0000256" key="5">
    <source>
        <dbReference type="RuleBase" id="RU366018"/>
    </source>
</evidence>
<evidence type="ECO:0000256" key="3">
    <source>
        <dbReference type="ARBA" id="ARBA00022833"/>
    </source>
</evidence>
<dbReference type="Proteomes" id="UP001470230">
    <property type="component" value="Unassembled WGS sequence"/>
</dbReference>
<keyword evidence="9" id="KW-1185">Reference proteome</keyword>
<keyword evidence="3 5" id="KW-0862">Zinc</keyword>
<dbReference type="Gene3D" id="2.10.110.30">
    <property type="match status" value="1"/>
</dbReference>
<organism evidence="8 9">
    <name type="scientific">Tritrichomonas musculus</name>
    <dbReference type="NCBI Taxonomy" id="1915356"/>
    <lineage>
        <taxon>Eukaryota</taxon>
        <taxon>Metamonada</taxon>
        <taxon>Parabasalia</taxon>
        <taxon>Tritrichomonadida</taxon>
        <taxon>Tritrichomonadidae</taxon>
        <taxon>Tritrichomonas</taxon>
    </lineage>
</organism>
<comment type="caution">
    <text evidence="8">The sequence shown here is derived from an EMBL/GenBank/DDBJ whole genome shotgun (WGS) entry which is preliminary data.</text>
</comment>
<evidence type="ECO:0000256" key="6">
    <source>
        <dbReference type="SAM" id="MobiDB-lite"/>
    </source>
</evidence>
<name>A0ABR2L143_9EUKA</name>
<evidence type="ECO:0000259" key="7">
    <source>
        <dbReference type="PROSITE" id="PS51157"/>
    </source>
</evidence>
<evidence type="ECO:0000256" key="1">
    <source>
        <dbReference type="ARBA" id="ARBA00022723"/>
    </source>
</evidence>